<evidence type="ECO:0000256" key="1">
    <source>
        <dbReference type="ARBA" id="ARBA00022737"/>
    </source>
</evidence>
<keyword evidence="2" id="KW-0802">TPR repeat</keyword>
<reference evidence="5" key="1">
    <citation type="submission" date="2022-10" db="EMBL/GenBank/DDBJ databases">
        <title>Culturing micro-colonial fungi from biological soil crusts in the Mojave desert and describing Neophaeococcomyces mojavensis, and introducing the new genera and species Taxawa tesnikishii.</title>
        <authorList>
            <person name="Kurbessoian T."/>
            <person name="Stajich J.E."/>
        </authorList>
    </citation>
    <scope>NUCLEOTIDE SEQUENCE</scope>
    <source>
        <strain evidence="5">TK_1</strain>
    </source>
</reference>
<proteinExistence type="predicted"/>
<feature type="domain" description="Tetratricopeptide SHNi-TPR" evidence="4">
    <location>
        <begin position="241"/>
        <end position="278"/>
    </location>
</feature>
<accession>A0ABQ9NZV7</accession>
<dbReference type="InterPro" id="IPR019544">
    <property type="entry name" value="Tetratricopeptide_SHNi-TPR_dom"/>
</dbReference>
<dbReference type="EMBL" id="JAPDRL010000010">
    <property type="protein sequence ID" value="KAJ9667889.1"/>
    <property type="molecule type" value="Genomic_DNA"/>
</dbReference>
<dbReference type="Proteomes" id="UP001172684">
    <property type="component" value="Unassembled WGS sequence"/>
</dbReference>
<dbReference type="PANTHER" id="PTHR15081">
    <property type="entry name" value="NUCLEAR AUTOANTIGENIC SPERM PROTEIN NASP -RELATED"/>
    <property type="match status" value="1"/>
</dbReference>
<feature type="region of interest" description="Disordered" evidence="3">
    <location>
        <begin position="152"/>
        <end position="183"/>
    </location>
</feature>
<dbReference type="Pfam" id="PF10516">
    <property type="entry name" value="SHNi-TPR"/>
    <property type="match status" value="1"/>
</dbReference>
<sequence length="522" mass="57181">MANAPAPPDTGALASDHMKLHELTTAASLQYKLKNYTAAADLFSDALELQDQVYGEMAPENAELLYQYGRCLFHVAVSSSDVLGGKITGEEKTKPKSRPKKRDSKGADEREEEGREALPSAERVAEEVVEAAVEERESMKPAAEDGVENKPFFQITGDDNWLTDEDDEEGEEAEDGEANAGEDDDFAIAYEILDSARVLLSRQLDALKTDTGNRDASVSANKRNGQALDDAGIRQIKERLAEIHDLQGEISLENERFQDAVNELRACLAVRKELYPEESALLAEGHYKLALALEMSSVYAIRDAQRDTAEGKVAGDEPEVDEDLLAEAAKEMEAAISSCKLRIKKGEAELATMDPVAQETQKQSIKDVNEMVEEMQQRVILFRACAPLCVYLYLSRRLFTLDNEHQELYGELMNIITQLHDLRNPPSRMPAVIGPAGAPDGNNPLNGVLGSLLGESSAEQKARIEQATKSANDLSGLVRHKKKPVEADQGIASVANGSGKRKLGDEDDQGRERAKSARIDEA</sequence>
<dbReference type="InterPro" id="IPR051730">
    <property type="entry name" value="NASP-like"/>
</dbReference>
<dbReference type="SUPFAM" id="SSF48452">
    <property type="entry name" value="TPR-like"/>
    <property type="match status" value="1"/>
</dbReference>
<evidence type="ECO:0000256" key="3">
    <source>
        <dbReference type="SAM" id="MobiDB-lite"/>
    </source>
</evidence>
<gene>
    <name evidence="5" type="ORF">H2201_002075</name>
</gene>
<organism evidence="5 6">
    <name type="scientific">Coniosporium apollinis</name>
    <dbReference type="NCBI Taxonomy" id="61459"/>
    <lineage>
        <taxon>Eukaryota</taxon>
        <taxon>Fungi</taxon>
        <taxon>Dikarya</taxon>
        <taxon>Ascomycota</taxon>
        <taxon>Pezizomycotina</taxon>
        <taxon>Dothideomycetes</taxon>
        <taxon>Dothideomycetes incertae sedis</taxon>
        <taxon>Coniosporium</taxon>
    </lineage>
</organism>
<feature type="compositionally biased region" description="Acidic residues" evidence="3">
    <location>
        <begin position="161"/>
        <end position="183"/>
    </location>
</feature>
<evidence type="ECO:0000259" key="4">
    <source>
        <dbReference type="Pfam" id="PF10516"/>
    </source>
</evidence>
<evidence type="ECO:0000313" key="5">
    <source>
        <dbReference type="EMBL" id="KAJ9667889.1"/>
    </source>
</evidence>
<feature type="compositionally biased region" description="Basic and acidic residues" evidence="3">
    <location>
        <begin position="104"/>
        <end position="116"/>
    </location>
</feature>
<evidence type="ECO:0000313" key="6">
    <source>
        <dbReference type="Proteomes" id="UP001172684"/>
    </source>
</evidence>
<evidence type="ECO:0000256" key="2">
    <source>
        <dbReference type="ARBA" id="ARBA00022803"/>
    </source>
</evidence>
<feature type="compositionally biased region" description="Basic and acidic residues" evidence="3">
    <location>
        <begin position="510"/>
        <end position="522"/>
    </location>
</feature>
<keyword evidence="1" id="KW-0677">Repeat</keyword>
<dbReference type="PANTHER" id="PTHR15081:SF1">
    <property type="entry name" value="NUCLEAR AUTOANTIGENIC SPERM PROTEIN"/>
    <property type="match status" value="1"/>
</dbReference>
<name>A0ABQ9NZV7_9PEZI</name>
<feature type="region of interest" description="Disordered" evidence="3">
    <location>
        <begin position="470"/>
        <end position="522"/>
    </location>
</feature>
<comment type="caution">
    <text evidence="5">The sequence shown here is derived from an EMBL/GenBank/DDBJ whole genome shotgun (WGS) entry which is preliminary data.</text>
</comment>
<dbReference type="Gene3D" id="1.25.40.10">
    <property type="entry name" value="Tetratricopeptide repeat domain"/>
    <property type="match status" value="1"/>
</dbReference>
<protein>
    <recommendedName>
        <fullName evidence="4">Tetratricopeptide SHNi-TPR domain-containing protein</fullName>
    </recommendedName>
</protein>
<feature type="region of interest" description="Disordered" evidence="3">
    <location>
        <begin position="85"/>
        <end position="126"/>
    </location>
</feature>
<dbReference type="InterPro" id="IPR011990">
    <property type="entry name" value="TPR-like_helical_dom_sf"/>
</dbReference>
<keyword evidence="6" id="KW-1185">Reference proteome</keyword>